<feature type="compositionally biased region" description="Basic and acidic residues" evidence="1">
    <location>
        <begin position="7"/>
        <end position="37"/>
    </location>
</feature>
<dbReference type="EMBL" id="CAKOGL010000013">
    <property type="protein sequence ID" value="CAH2093967.1"/>
    <property type="molecule type" value="Genomic_DNA"/>
</dbReference>
<protein>
    <submittedName>
        <fullName evidence="2">Uncharacterized protein</fullName>
    </submittedName>
</protein>
<keyword evidence="3" id="KW-1185">Reference proteome</keyword>
<name>A0AAU9U839_EUPED</name>
<comment type="caution">
    <text evidence="2">The sequence shown here is derived from an EMBL/GenBank/DDBJ whole genome shotgun (WGS) entry which is preliminary data.</text>
</comment>
<organism evidence="2 3">
    <name type="scientific">Euphydryas editha</name>
    <name type="common">Edith's checkerspot</name>
    <dbReference type="NCBI Taxonomy" id="104508"/>
    <lineage>
        <taxon>Eukaryota</taxon>
        <taxon>Metazoa</taxon>
        <taxon>Ecdysozoa</taxon>
        <taxon>Arthropoda</taxon>
        <taxon>Hexapoda</taxon>
        <taxon>Insecta</taxon>
        <taxon>Pterygota</taxon>
        <taxon>Neoptera</taxon>
        <taxon>Endopterygota</taxon>
        <taxon>Lepidoptera</taxon>
        <taxon>Glossata</taxon>
        <taxon>Ditrysia</taxon>
        <taxon>Papilionoidea</taxon>
        <taxon>Nymphalidae</taxon>
        <taxon>Nymphalinae</taxon>
        <taxon>Euphydryas</taxon>
    </lineage>
</organism>
<evidence type="ECO:0000256" key="1">
    <source>
        <dbReference type="SAM" id="MobiDB-lite"/>
    </source>
</evidence>
<evidence type="ECO:0000313" key="3">
    <source>
        <dbReference type="Proteomes" id="UP001153954"/>
    </source>
</evidence>
<reference evidence="2" key="1">
    <citation type="submission" date="2022-03" db="EMBL/GenBank/DDBJ databases">
        <authorList>
            <person name="Tunstrom K."/>
        </authorList>
    </citation>
    <scope>NUCLEOTIDE SEQUENCE</scope>
</reference>
<evidence type="ECO:0000313" key="2">
    <source>
        <dbReference type="EMBL" id="CAH2093967.1"/>
    </source>
</evidence>
<gene>
    <name evidence="2" type="ORF">EEDITHA_LOCUS9575</name>
</gene>
<dbReference type="AlphaFoldDB" id="A0AAU9U839"/>
<dbReference type="Proteomes" id="UP001153954">
    <property type="component" value="Unassembled WGS sequence"/>
</dbReference>
<accession>A0AAU9U839</accession>
<feature type="region of interest" description="Disordered" evidence="1">
    <location>
        <begin position="1"/>
        <end position="37"/>
    </location>
</feature>
<proteinExistence type="predicted"/>
<sequence>MPGHYFEGFEQRKPKYSESSSSEDRHSDFIFSDGDCKKKPYKKRHIARSDAEVIPKFQPEDTNRNVIGWLQIYKN</sequence>